<dbReference type="GO" id="GO:0005524">
    <property type="term" value="F:ATP binding"/>
    <property type="evidence" value="ECO:0007669"/>
    <property type="project" value="UniProtKB-KW"/>
</dbReference>
<dbReference type="InterPro" id="IPR003593">
    <property type="entry name" value="AAA+_ATPase"/>
</dbReference>
<dbReference type="Gene3D" id="3.40.50.300">
    <property type="entry name" value="P-loop containing nucleotide triphosphate hydrolases"/>
    <property type="match status" value="1"/>
</dbReference>
<dbReference type="PANTHER" id="PTHR42788">
    <property type="entry name" value="TAURINE IMPORT ATP-BINDING PROTEIN-RELATED"/>
    <property type="match status" value="1"/>
</dbReference>
<dbReference type="InterPro" id="IPR050166">
    <property type="entry name" value="ABC_transporter_ATP-bind"/>
</dbReference>
<evidence type="ECO:0000256" key="3">
    <source>
        <dbReference type="ARBA" id="ARBA00022840"/>
    </source>
</evidence>
<reference evidence="5 6" key="1">
    <citation type="submission" date="2019-02" db="EMBL/GenBank/DDBJ databases">
        <title>Deep-cultivation of Planctomycetes and their phenomic and genomic characterization uncovers novel biology.</title>
        <authorList>
            <person name="Wiegand S."/>
            <person name="Jogler M."/>
            <person name="Boedeker C."/>
            <person name="Pinto D."/>
            <person name="Vollmers J."/>
            <person name="Rivas-Marin E."/>
            <person name="Kohn T."/>
            <person name="Peeters S.H."/>
            <person name="Heuer A."/>
            <person name="Rast P."/>
            <person name="Oberbeckmann S."/>
            <person name="Bunk B."/>
            <person name="Jeske O."/>
            <person name="Meyerdierks A."/>
            <person name="Storesund J.E."/>
            <person name="Kallscheuer N."/>
            <person name="Luecker S."/>
            <person name="Lage O.M."/>
            <person name="Pohl T."/>
            <person name="Merkel B.J."/>
            <person name="Hornburger P."/>
            <person name="Mueller R.-W."/>
            <person name="Bruemmer F."/>
            <person name="Labrenz M."/>
            <person name="Spormann A.M."/>
            <person name="Op Den Camp H."/>
            <person name="Overmann J."/>
            <person name="Amann R."/>
            <person name="Jetten M.S.M."/>
            <person name="Mascher T."/>
            <person name="Medema M.H."/>
            <person name="Devos D.P."/>
            <person name="Kaster A.-K."/>
            <person name="Ovreas L."/>
            <person name="Rohde M."/>
            <person name="Galperin M.Y."/>
            <person name="Jogler C."/>
        </authorList>
    </citation>
    <scope>NUCLEOTIDE SEQUENCE [LARGE SCALE GENOMIC DNA]</scope>
    <source>
        <strain evidence="5 6">Poly41</strain>
    </source>
</reference>
<dbReference type="Proteomes" id="UP000319143">
    <property type="component" value="Unassembled WGS sequence"/>
</dbReference>
<name>A0A5C6DZ24_9BACT</name>
<proteinExistence type="predicted"/>
<protein>
    <submittedName>
        <fullName evidence="5">Bicarbonate transport ATP-binding protein CmpD</fullName>
        <ecNumber evidence="5">3.6.3.-</ecNumber>
    </submittedName>
</protein>
<dbReference type="InterPro" id="IPR027417">
    <property type="entry name" value="P-loop_NTPase"/>
</dbReference>
<comment type="caution">
    <text evidence="5">The sequence shown here is derived from an EMBL/GenBank/DDBJ whole genome shotgun (WGS) entry which is preliminary data.</text>
</comment>
<dbReference type="OrthoDB" id="2151853at2"/>
<organism evidence="5 6">
    <name type="scientific">Novipirellula artificiosorum</name>
    <dbReference type="NCBI Taxonomy" id="2528016"/>
    <lineage>
        <taxon>Bacteria</taxon>
        <taxon>Pseudomonadati</taxon>
        <taxon>Planctomycetota</taxon>
        <taxon>Planctomycetia</taxon>
        <taxon>Pirellulales</taxon>
        <taxon>Pirellulaceae</taxon>
        <taxon>Novipirellula</taxon>
    </lineage>
</organism>
<evidence type="ECO:0000256" key="1">
    <source>
        <dbReference type="ARBA" id="ARBA00022448"/>
    </source>
</evidence>
<dbReference type="InterPro" id="IPR017871">
    <property type="entry name" value="ABC_transporter-like_CS"/>
</dbReference>
<dbReference type="AlphaFoldDB" id="A0A5C6DZ24"/>
<accession>A0A5C6DZ24</accession>
<dbReference type="GO" id="GO:0016887">
    <property type="term" value="F:ATP hydrolysis activity"/>
    <property type="evidence" value="ECO:0007669"/>
    <property type="project" value="InterPro"/>
</dbReference>
<sequence length="253" mass="27666">MSIASTAAAIRCDHVSLDFGGGVRAVDDVSIEFPAGEVTALIGPSGCGKTTLLRLIAGLQRPTSGSVHLEPPAVGSDGEVAFVFQQPSLLPWRTTIENVMLPLELIHRVSAVERRDAAMDVLRCVDLADSHDRLPHQLSGGMKMRVSLARALVTRPSVLLMDEPFAALDEMLRNQLGQLVLSLWAQRAFTMLMVTHNIGEASLMAHSIHVMRKGRVEHSVDNALPWPRNESLRRQVAFGEIYGKLSDLLREHA</sequence>
<keyword evidence="5" id="KW-0378">Hydrolase</keyword>
<keyword evidence="1" id="KW-0813">Transport</keyword>
<dbReference type="RefSeq" id="WP_146524054.1">
    <property type="nucleotide sequence ID" value="NZ_SJPV01000001.1"/>
</dbReference>
<dbReference type="EMBL" id="SJPV01000001">
    <property type="protein sequence ID" value="TWU41898.1"/>
    <property type="molecule type" value="Genomic_DNA"/>
</dbReference>
<dbReference type="CDD" id="cd03293">
    <property type="entry name" value="ABC_NrtD_SsuB_transporters"/>
    <property type="match status" value="1"/>
</dbReference>
<dbReference type="PROSITE" id="PS50893">
    <property type="entry name" value="ABC_TRANSPORTER_2"/>
    <property type="match status" value="1"/>
</dbReference>
<evidence type="ECO:0000259" key="4">
    <source>
        <dbReference type="PROSITE" id="PS50893"/>
    </source>
</evidence>
<evidence type="ECO:0000313" key="5">
    <source>
        <dbReference type="EMBL" id="TWU41898.1"/>
    </source>
</evidence>
<gene>
    <name evidence="5" type="primary">cmpD</name>
    <name evidence="5" type="ORF">Poly41_01910</name>
</gene>
<dbReference type="EC" id="3.6.3.-" evidence="5"/>
<dbReference type="SMART" id="SM00382">
    <property type="entry name" value="AAA"/>
    <property type="match status" value="1"/>
</dbReference>
<keyword evidence="3 5" id="KW-0067">ATP-binding</keyword>
<dbReference type="InterPro" id="IPR003439">
    <property type="entry name" value="ABC_transporter-like_ATP-bd"/>
</dbReference>
<keyword evidence="6" id="KW-1185">Reference proteome</keyword>
<dbReference type="Pfam" id="PF00005">
    <property type="entry name" value="ABC_tran"/>
    <property type="match status" value="1"/>
</dbReference>
<feature type="domain" description="ABC transporter" evidence="4">
    <location>
        <begin position="10"/>
        <end position="238"/>
    </location>
</feature>
<dbReference type="PANTHER" id="PTHR42788:SF20">
    <property type="entry name" value="ABC TRANSPORTER ATP-BINDING PROTEIN"/>
    <property type="match status" value="1"/>
</dbReference>
<dbReference type="SUPFAM" id="SSF52540">
    <property type="entry name" value="P-loop containing nucleoside triphosphate hydrolases"/>
    <property type="match status" value="1"/>
</dbReference>
<evidence type="ECO:0000313" key="6">
    <source>
        <dbReference type="Proteomes" id="UP000319143"/>
    </source>
</evidence>
<evidence type="ECO:0000256" key="2">
    <source>
        <dbReference type="ARBA" id="ARBA00022741"/>
    </source>
</evidence>
<keyword evidence="2" id="KW-0547">Nucleotide-binding</keyword>
<dbReference type="PROSITE" id="PS00211">
    <property type="entry name" value="ABC_TRANSPORTER_1"/>
    <property type="match status" value="1"/>
</dbReference>